<accession>A0A2N3G4W4</accession>
<protein>
    <recommendedName>
        <fullName evidence="6">Ribosomal RNA small subunit methyltransferase G</fullName>
        <ecNumber evidence="6">2.1.1.-</ecNumber>
    </recommendedName>
    <alternativeName>
        <fullName evidence="6">16S rRNA 7-methylguanosine methyltransferase</fullName>
        <shortName evidence="6">16S rRNA m7G methyltransferase</shortName>
    </alternativeName>
</protein>
<dbReference type="InterPro" id="IPR003682">
    <property type="entry name" value="rRNA_ssu_MeTfrase_G"/>
</dbReference>
<keyword evidence="4 6" id="KW-0808">Transferase</keyword>
<dbReference type="HAMAP" id="MF_00074">
    <property type="entry name" value="16SrRNA_methyltr_G"/>
    <property type="match status" value="1"/>
</dbReference>
<comment type="subcellular location">
    <subcellularLocation>
        <location evidence="6">Cytoplasm</location>
    </subcellularLocation>
</comment>
<evidence type="ECO:0000256" key="6">
    <source>
        <dbReference type="HAMAP-Rule" id="MF_00074"/>
    </source>
</evidence>
<reference evidence="7 8" key="1">
    <citation type="journal article" date="2017" name="ISME J.">
        <title>Potential for microbial H2 and metal transformations associated with novel bacteria and archaea in deep terrestrial subsurface sediments.</title>
        <authorList>
            <person name="Hernsdorf A.W."/>
            <person name="Amano Y."/>
            <person name="Miyakawa K."/>
            <person name="Ise K."/>
            <person name="Suzuki Y."/>
            <person name="Anantharaman K."/>
            <person name="Probst A."/>
            <person name="Burstein D."/>
            <person name="Thomas B.C."/>
            <person name="Banfield J.F."/>
        </authorList>
    </citation>
    <scope>NUCLEOTIDE SEQUENCE [LARGE SCALE GENOMIC DNA]</scope>
    <source>
        <strain evidence="7">HGW-Actinobacteria-3</strain>
    </source>
</reference>
<dbReference type="GO" id="GO:0005829">
    <property type="term" value="C:cytosol"/>
    <property type="evidence" value="ECO:0007669"/>
    <property type="project" value="TreeGrafter"/>
</dbReference>
<dbReference type="SUPFAM" id="SSF53335">
    <property type="entry name" value="S-adenosyl-L-methionine-dependent methyltransferases"/>
    <property type="match status" value="1"/>
</dbReference>
<feature type="binding site" evidence="6">
    <location>
        <position position="83"/>
    </location>
    <ligand>
        <name>S-adenosyl-L-methionine</name>
        <dbReference type="ChEBI" id="CHEBI:59789"/>
    </ligand>
</feature>
<evidence type="ECO:0000256" key="5">
    <source>
        <dbReference type="ARBA" id="ARBA00022691"/>
    </source>
</evidence>
<dbReference type="PANTHER" id="PTHR31760">
    <property type="entry name" value="S-ADENOSYL-L-METHIONINE-DEPENDENT METHYLTRANSFERASES SUPERFAMILY PROTEIN"/>
    <property type="match status" value="1"/>
</dbReference>
<keyword evidence="3 6" id="KW-0489">Methyltransferase</keyword>
<feature type="binding site" evidence="6">
    <location>
        <position position="144"/>
    </location>
    <ligand>
        <name>S-adenosyl-L-methionine</name>
        <dbReference type="ChEBI" id="CHEBI:59789"/>
    </ligand>
</feature>
<sequence>MEEEKKRLEEILRFQGIEEAGAKSKKLFLYKGMLEDKRKWACLVSRGLASQYETVVADSVALAGQLENSTKMEVADFGAGGGLLGLVLAIVCPAWNVTLIEASSRKAAFLAEAAGELNLANVEIENARAESLVGKQEFDMVVSRAAGKLKELAPVAFALLKQGGRYVALKAAQVEDEIAEARAENIRGIEVLKAQYPLSHGVAGRASIVVIKKL</sequence>
<feature type="binding site" evidence="6">
    <location>
        <position position="78"/>
    </location>
    <ligand>
        <name>S-adenosyl-L-methionine</name>
        <dbReference type="ChEBI" id="CHEBI:59789"/>
    </ligand>
</feature>
<evidence type="ECO:0000256" key="4">
    <source>
        <dbReference type="ARBA" id="ARBA00022679"/>
    </source>
</evidence>
<comment type="similarity">
    <text evidence="6">Belongs to the methyltransferase superfamily. RNA methyltransferase RsmG family.</text>
</comment>
<gene>
    <name evidence="6 7" type="primary">rsmG</name>
    <name evidence="7" type="ORF">CVT63_06340</name>
</gene>
<organism evidence="7 8">
    <name type="scientific">Candidatus Anoxymicrobium japonicum</name>
    <dbReference type="NCBI Taxonomy" id="2013648"/>
    <lineage>
        <taxon>Bacteria</taxon>
        <taxon>Bacillati</taxon>
        <taxon>Actinomycetota</taxon>
        <taxon>Candidatus Geothermincolia</taxon>
        <taxon>Candidatus Geothermincolales</taxon>
        <taxon>Candidatus Anoxymicrobiaceae</taxon>
        <taxon>Candidatus Anoxymicrobium</taxon>
    </lineage>
</organism>
<comment type="function">
    <text evidence="6">Specifically methylates the N7 position of a guanine in 16S rRNA.</text>
</comment>
<dbReference type="Pfam" id="PF02527">
    <property type="entry name" value="GidB"/>
    <property type="match status" value="1"/>
</dbReference>
<dbReference type="CDD" id="cd02440">
    <property type="entry name" value="AdoMet_MTases"/>
    <property type="match status" value="1"/>
</dbReference>
<name>A0A2N3G4W4_9ACTN</name>
<keyword evidence="5 6" id="KW-0949">S-adenosyl-L-methionine</keyword>
<dbReference type="NCBIfam" id="TIGR00138">
    <property type="entry name" value="rsmG_gidB"/>
    <property type="match status" value="1"/>
</dbReference>
<dbReference type="Gene3D" id="3.40.50.150">
    <property type="entry name" value="Vaccinia Virus protein VP39"/>
    <property type="match status" value="1"/>
</dbReference>
<keyword evidence="1 6" id="KW-0963">Cytoplasm</keyword>
<evidence type="ECO:0000256" key="1">
    <source>
        <dbReference type="ARBA" id="ARBA00022490"/>
    </source>
</evidence>
<dbReference type="PANTHER" id="PTHR31760:SF0">
    <property type="entry name" value="S-ADENOSYL-L-METHIONINE-DEPENDENT METHYLTRANSFERASES SUPERFAMILY PROTEIN"/>
    <property type="match status" value="1"/>
</dbReference>
<feature type="binding site" evidence="6">
    <location>
        <begin position="101"/>
        <end position="103"/>
    </location>
    <ligand>
        <name>S-adenosyl-L-methionine</name>
        <dbReference type="ChEBI" id="CHEBI:59789"/>
    </ligand>
</feature>
<comment type="caution">
    <text evidence="7">The sequence shown here is derived from an EMBL/GenBank/DDBJ whole genome shotgun (WGS) entry which is preliminary data.</text>
</comment>
<keyword evidence="2 6" id="KW-0698">rRNA processing</keyword>
<proteinExistence type="inferred from homology"/>
<dbReference type="PIRSF" id="PIRSF003078">
    <property type="entry name" value="GidB"/>
    <property type="match status" value="1"/>
</dbReference>
<dbReference type="InterPro" id="IPR029063">
    <property type="entry name" value="SAM-dependent_MTases_sf"/>
</dbReference>
<dbReference type="EMBL" id="PHEX01000057">
    <property type="protein sequence ID" value="PKQ27753.1"/>
    <property type="molecule type" value="Genomic_DNA"/>
</dbReference>
<evidence type="ECO:0000256" key="3">
    <source>
        <dbReference type="ARBA" id="ARBA00022603"/>
    </source>
</evidence>
<evidence type="ECO:0000256" key="2">
    <source>
        <dbReference type="ARBA" id="ARBA00022552"/>
    </source>
</evidence>
<dbReference type="GO" id="GO:0070043">
    <property type="term" value="F:rRNA (guanine-N7-)-methyltransferase activity"/>
    <property type="evidence" value="ECO:0007669"/>
    <property type="project" value="UniProtKB-UniRule"/>
</dbReference>
<feature type="binding site" evidence="6">
    <location>
        <begin position="129"/>
        <end position="130"/>
    </location>
    <ligand>
        <name>S-adenosyl-L-methionine</name>
        <dbReference type="ChEBI" id="CHEBI:59789"/>
    </ligand>
</feature>
<evidence type="ECO:0000313" key="7">
    <source>
        <dbReference type="EMBL" id="PKQ27753.1"/>
    </source>
</evidence>
<evidence type="ECO:0000313" key="8">
    <source>
        <dbReference type="Proteomes" id="UP000233654"/>
    </source>
</evidence>
<dbReference type="Proteomes" id="UP000233654">
    <property type="component" value="Unassembled WGS sequence"/>
</dbReference>
<dbReference type="EC" id="2.1.1.-" evidence="6"/>
<dbReference type="AlphaFoldDB" id="A0A2N3G4W4"/>